<dbReference type="InterPro" id="IPR005135">
    <property type="entry name" value="Endo/exonuclease/phosphatase"/>
</dbReference>
<feature type="domain" description="Reverse transcriptase" evidence="1">
    <location>
        <begin position="451"/>
        <end position="727"/>
    </location>
</feature>
<keyword evidence="3" id="KW-1185">Reference proteome</keyword>
<dbReference type="Pfam" id="PF13966">
    <property type="entry name" value="zf-RVT"/>
    <property type="match status" value="1"/>
</dbReference>
<dbReference type="SUPFAM" id="SSF56672">
    <property type="entry name" value="DNA/RNA polymerases"/>
    <property type="match status" value="1"/>
</dbReference>
<reference evidence="2" key="1">
    <citation type="submission" date="2023-07" db="EMBL/GenBank/DDBJ databases">
        <title>A chromosome-level genome assembly of Lolium multiflorum.</title>
        <authorList>
            <person name="Chen Y."/>
            <person name="Copetti D."/>
            <person name="Kolliker R."/>
            <person name="Studer B."/>
        </authorList>
    </citation>
    <scope>NUCLEOTIDE SEQUENCE</scope>
    <source>
        <strain evidence="2">02402/16</strain>
        <tissue evidence="2">Leaf</tissue>
    </source>
</reference>
<dbReference type="Gene3D" id="3.60.10.10">
    <property type="entry name" value="Endonuclease/exonuclease/phosphatase"/>
    <property type="match status" value="1"/>
</dbReference>
<dbReference type="InterPro" id="IPR000477">
    <property type="entry name" value="RT_dom"/>
</dbReference>
<comment type="caution">
    <text evidence="2">The sequence shown here is derived from an EMBL/GenBank/DDBJ whole genome shotgun (WGS) entry which is preliminary data.</text>
</comment>
<dbReference type="CDD" id="cd01650">
    <property type="entry name" value="RT_nLTR_like"/>
    <property type="match status" value="1"/>
</dbReference>
<dbReference type="Pfam" id="PF00078">
    <property type="entry name" value="RVT_1"/>
    <property type="match status" value="1"/>
</dbReference>
<dbReference type="Proteomes" id="UP001231189">
    <property type="component" value="Unassembled WGS sequence"/>
</dbReference>
<accession>A0AAD8VMZ7</accession>
<dbReference type="InterPro" id="IPR026960">
    <property type="entry name" value="RVT-Znf"/>
</dbReference>
<dbReference type="PROSITE" id="PS50878">
    <property type="entry name" value="RT_POL"/>
    <property type="match status" value="1"/>
</dbReference>
<organism evidence="2 3">
    <name type="scientific">Lolium multiflorum</name>
    <name type="common">Italian ryegrass</name>
    <name type="synonym">Lolium perenne subsp. multiflorum</name>
    <dbReference type="NCBI Taxonomy" id="4521"/>
    <lineage>
        <taxon>Eukaryota</taxon>
        <taxon>Viridiplantae</taxon>
        <taxon>Streptophyta</taxon>
        <taxon>Embryophyta</taxon>
        <taxon>Tracheophyta</taxon>
        <taxon>Spermatophyta</taxon>
        <taxon>Magnoliopsida</taxon>
        <taxon>Liliopsida</taxon>
        <taxon>Poales</taxon>
        <taxon>Poaceae</taxon>
        <taxon>BOP clade</taxon>
        <taxon>Pooideae</taxon>
        <taxon>Poodae</taxon>
        <taxon>Poeae</taxon>
        <taxon>Poeae Chloroplast Group 2 (Poeae type)</taxon>
        <taxon>Loliodinae</taxon>
        <taxon>Loliinae</taxon>
        <taxon>Lolium</taxon>
    </lineage>
</organism>
<dbReference type="AlphaFoldDB" id="A0AAD8VMZ7"/>
<gene>
    <name evidence="2" type="ORF">QYE76_036322</name>
</gene>
<dbReference type="PANTHER" id="PTHR33116">
    <property type="entry name" value="REVERSE TRANSCRIPTASE ZINC-BINDING DOMAIN-CONTAINING PROTEIN-RELATED-RELATED"/>
    <property type="match status" value="1"/>
</dbReference>
<dbReference type="GO" id="GO:0003824">
    <property type="term" value="F:catalytic activity"/>
    <property type="evidence" value="ECO:0007669"/>
    <property type="project" value="InterPro"/>
</dbReference>
<proteinExistence type="predicted"/>
<dbReference type="PANTHER" id="PTHR33116:SF78">
    <property type="entry name" value="OS12G0587133 PROTEIN"/>
    <property type="match status" value="1"/>
</dbReference>
<name>A0AAD8VMZ7_LOLMU</name>
<dbReference type="InterPro" id="IPR043502">
    <property type="entry name" value="DNA/RNA_pol_sf"/>
</dbReference>
<protein>
    <recommendedName>
        <fullName evidence="1">Reverse transcriptase domain-containing protein</fullName>
    </recommendedName>
</protein>
<dbReference type="EMBL" id="JAUUTY010000007">
    <property type="protein sequence ID" value="KAK1612649.1"/>
    <property type="molecule type" value="Genomic_DNA"/>
</dbReference>
<evidence type="ECO:0000259" key="1">
    <source>
        <dbReference type="PROSITE" id="PS50878"/>
    </source>
</evidence>
<dbReference type="Pfam" id="PF03372">
    <property type="entry name" value="Exo_endo_phos"/>
    <property type="match status" value="1"/>
</dbReference>
<evidence type="ECO:0000313" key="3">
    <source>
        <dbReference type="Proteomes" id="UP001231189"/>
    </source>
</evidence>
<evidence type="ECO:0000313" key="2">
    <source>
        <dbReference type="EMBL" id="KAK1612649.1"/>
    </source>
</evidence>
<sequence>MGLLGLQETKLGPISAAKAGSFLPLDLRNFISVDVVGASGGLVSAWDHSLFGLVDSSPSQWALSLDLSLNNDGGLFRFTNVYAPCDRANKQTFLSDLGSHAPPDNIPWLIAGDFNLTRDPSDRNNDNFSQPDAEMFNDTINDLGLIELPLKDRKFTWSNRRDSPTLIRLDRVFINGSWNTRFPSSSLSSLTRDTSDHVPLVANISTTIPRRGVFRYEPSWGLHNAFRQKIISAWTSSSRRDPTSQLVARLRLCRLKCKGWAKLTSSAAQREKDCRILINLLDLLEEGRPLSGLESNLRRLTMDALHMSVRERSLYWKARAKVKFALEGDENTKFFHASATCKLRRNSIPLLSVDGVDTSDHAGKASILKNFYSNLLGSVSATTWSFDLNSLYPEVPSLPSNLCAPFTHLEIKEAFASMNKTSSPGPDGFGPAFFSTFWDTVCHDVFGVFSSFYDGSIDLTRINRAFLVLLPKTDCATHPSDFRPISLQNCIMKAITKVLTTRLKNAIHSLVDADQTGFLSGRRISENIVYAADLIRCCHTRKAPAIVFKIDFRKAFDPVNWASLIAILRARGFDELWCAWMERILASGHTAILLNGVPSDWIRCRNGLRQGDPLSPYLFIIVADVLQRLIRKAWVDGLLAHPLSPDIPCPVLQYADDTLIICKADVRASSCLKKVLEDFASATGLGINFHKSCFIPMHVGDASAVEMATTLGCPISSFPQPYLGLPLSPTKLHASAYAPLILSFDRRLSGWRAHLLSSGGRLVLCNAVLNNLATYYMCSYLLPVGVLESIDKRRRAFFWTGKDSCSGARCLIAWDKVVLSKQEGGFGVKDLHRQNRTSGFLGGALATRFPALLSHCTRPHASVASVVEAGLYLQPRLSAVAMDELVTVRSIIDDIALSQGEDQRVIDSPSGPPFSTREAYRALSSGRPVDVSASTTWALRLPSKLKIFAYLADIDRLSTRANLFYKNCAPSAVCAACPTIETGRHIFFDCPPAAAFWRCLRVNVPTDEFSIWDLPPPIRTAIDAWRSAVAALLWSLWKARNDRVFNDTDTPCSAVIRRACDDLTLWRWRFNEEDRPPLDALRSFFLSCIV</sequence>
<dbReference type="SUPFAM" id="SSF56219">
    <property type="entry name" value="DNase I-like"/>
    <property type="match status" value="1"/>
</dbReference>
<dbReference type="InterPro" id="IPR036691">
    <property type="entry name" value="Endo/exonu/phosph_ase_sf"/>
</dbReference>